<dbReference type="EMBL" id="SMGK01000006">
    <property type="protein sequence ID" value="TCK70707.1"/>
    <property type="molecule type" value="Genomic_DNA"/>
</dbReference>
<name>A0A4R1L135_9BACT</name>
<dbReference type="Proteomes" id="UP000295210">
    <property type="component" value="Unassembled WGS sequence"/>
</dbReference>
<reference evidence="1 2" key="1">
    <citation type="submission" date="2019-03" db="EMBL/GenBank/DDBJ databases">
        <title>Genomic Encyclopedia of Type Strains, Phase IV (KMG-IV): sequencing the most valuable type-strain genomes for metagenomic binning, comparative biology and taxonomic classification.</title>
        <authorList>
            <person name="Goeker M."/>
        </authorList>
    </citation>
    <scope>NUCLEOTIDE SEQUENCE [LARGE SCALE GENOMIC DNA]</scope>
    <source>
        <strain evidence="1 2">DSM 103428</strain>
    </source>
</reference>
<organism evidence="1 2">
    <name type="scientific">Acidipila rosea</name>
    <dbReference type="NCBI Taxonomy" id="768535"/>
    <lineage>
        <taxon>Bacteria</taxon>
        <taxon>Pseudomonadati</taxon>
        <taxon>Acidobacteriota</taxon>
        <taxon>Terriglobia</taxon>
        <taxon>Terriglobales</taxon>
        <taxon>Acidobacteriaceae</taxon>
        <taxon>Acidipila</taxon>
    </lineage>
</organism>
<proteinExistence type="predicted"/>
<comment type="caution">
    <text evidence="1">The sequence shown here is derived from an EMBL/GenBank/DDBJ whole genome shotgun (WGS) entry which is preliminary data.</text>
</comment>
<accession>A0A4R1L135</accession>
<dbReference type="OrthoDB" id="118230at2"/>
<dbReference type="RefSeq" id="WP_131998675.1">
    <property type="nucleotide sequence ID" value="NZ_SMGK01000006.1"/>
</dbReference>
<evidence type="ECO:0000313" key="2">
    <source>
        <dbReference type="Proteomes" id="UP000295210"/>
    </source>
</evidence>
<dbReference type="AlphaFoldDB" id="A0A4R1L135"/>
<protein>
    <submittedName>
        <fullName evidence="1">Uncharacterized protein</fullName>
    </submittedName>
</protein>
<gene>
    <name evidence="1" type="ORF">C7378_3093</name>
</gene>
<keyword evidence="2" id="KW-1185">Reference proteome</keyword>
<sequence length="128" mass="14440">MTTKTLTVEVARDVQRPATRNRQIGVRLTESEYVTLETVAWKAGRTIGDWAREQLLAWINIACAADSSTRLLTEIVGLQLFLTNVLSPMAQGEKISAEQYQEIMRQVKANKHKAAQEVLAQRATERKE</sequence>
<evidence type="ECO:0000313" key="1">
    <source>
        <dbReference type="EMBL" id="TCK70707.1"/>
    </source>
</evidence>